<dbReference type="InterPro" id="IPR017441">
    <property type="entry name" value="Protein_kinase_ATP_BS"/>
</dbReference>
<sequence length="567" mass="62556">MPSDQPQKNGPGAPAGSAREKSSPRSAELQGGESTPLAHLDDSDLSEDTVYQPGTTPQTGKNQTASVNLVGRQLGDFKILRRLGQGGMATVYLAEQVSLKREAAIKVMHSELMSDETHIRRFEREAKAAAGLTHPNIVQVYMTGDFEGTHYIAQEYVRGINLKEYLARNAPPDCALILKIMRQVTAALHAAAEKGIVHRDIKPENIMITSRKLIKVADFGLAQIAQSDERVHLTQVGTTMGTPLYMSPEQVNGKALDQRSDIYSLGVTCYHLICGRPPFHGETALSIAVKHLNEAAPSLKKRRPDLPEELCDLVHRMMEKDPNKRPGNATELMQEIRKIPEQSSSSEASDWRSRLPFQGNQGLQKQIAAFVLASLCLGGVAAAVGWVNRPGNPLDAPVVSAEGQANGSAVAIGKESSAMLQYLRAMRMNDNINSEDGWKAVIEYYPENEIYKPLAQIRLGLLMLKGGRYAEARPIFEELMASGQARYQTNGYAGLMALESLEGNPINSQNTWENHVRDHLDDLDREMFEIAYLTVTRNQSAPGVTQNDDYRKLFEQMNNEGEELLNP</sequence>
<dbReference type="InterPro" id="IPR008271">
    <property type="entry name" value="Ser/Thr_kinase_AS"/>
</dbReference>
<dbReference type="SUPFAM" id="SSF56112">
    <property type="entry name" value="Protein kinase-like (PK-like)"/>
    <property type="match status" value="1"/>
</dbReference>
<dbReference type="InterPro" id="IPR011009">
    <property type="entry name" value="Kinase-like_dom_sf"/>
</dbReference>
<evidence type="ECO:0000313" key="11">
    <source>
        <dbReference type="Proteomes" id="UP000320421"/>
    </source>
</evidence>
<dbReference type="Gene3D" id="3.30.200.20">
    <property type="entry name" value="Phosphorylase Kinase, domain 1"/>
    <property type="match status" value="1"/>
</dbReference>
<dbReference type="PANTHER" id="PTHR43289:SF6">
    <property type="entry name" value="SERINE_THREONINE-PROTEIN KINASE NEKL-3"/>
    <property type="match status" value="1"/>
</dbReference>
<keyword evidence="2" id="KW-0723">Serine/threonine-protein kinase</keyword>
<evidence type="ECO:0000259" key="9">
    <source>
        <dbReference type="PROSITE" id="PS50011"/>
    </source>
</evidence>
<evidence type="ECO:0000256" key="5">
    <source>
        <dbReference type="ARBA" id="ARBA00022777"/>
    </source>
</evidence>
<gene>
    <name evidence="10" type="primary">prkC_11</name>
    <name evidence="10" type="ORF">HG66A1_40400</name>
</gene>
<keyword evidence="11" id="KW-1185">Reference proteome</keyword>
<dbReference type="PROSITE" id="PS00108">
    <property type="entry name" value="PROTEIN_KINASE_ST"/>
    <property type="match status" value="1"/>
</dbReference>
<evidence type="ECO:0000256" key="1">
    <source>
        <dbReference type="ARBA" id="ARBA00012513"/>
    </source>
</evidence>
<evidence type="ECO:0000256" key="2">
    <source>
        <dbReference type="ARBA" id="ARBA00022527"/>
    </source>
</evidence>
<dbReference type="Gene3D" id="1.10.510.10">
    <property type="entry name" value="Transferase(Phosphotransferase) domain 1"/>
    <property type="match status" value="1"/>
</dbReference>
<evidence type="ECO:0000256" key="4">
    <source>
        <dbReference type="ARBA" id="ARBA00022741"/>
    </source>
</evidence>
<dbReference type="InterPro" id="IPR000719">
    <property type="entry name" value="Prot_kinase_dom"/>
</dbReference>
<keyword evidence="6 7" id="KW-0067">ATP-binding</keyword>
<evidence type="ECO:0000256" key="3">
    <source>
        <dbReference type="ARBA" id="ARBA00022679"/>
    </source>
</evidence>
<reference evidence="10 11" key="1">
    <citation type="submission" date="2019-02" db="EMBL/GenBank/DDBJ databases">
        <title>Deep-cultivation of Planctomycetes and their phenomic and genomic characterization uncovers novel biology.</title>
        <authorList>
            <person name="Wiegand S."/>
            <person name="Jogler M."/>
            <person name="Boedeker C."/>
            <person name="Pinto D."/>
            <person name="Vollmers J."/>
            <person name="Rivas-Marin E."/>
            <person name="Kohn T."/>
            <person name="Peeters S.H."/>
            <person name="Heuer A."/>
            <person name="Rast P."/>
            <person name="Oberbeckmann S."/>
            <person name="Bunk B."/>
            <person name="Jeske O."/>
            <person name="Meyerdierks A."/>
            <person name="Storesund J.E."/>
            <person name="Kallscheuer N."/>
            <person name="Luecker S."/>
            <person name="Lage O.M."/>
            <person name="Pohl T."/>
            <person name="Merkel B.J."/>
            <person name="Hornburger P."/>
            <person name="Mueller R.-W."/>
            <person name="Bruemmer F."/>
            <person name="Labrenz M."/>
            <person name="Spormann A.M."/>
            <person name="Op den Camp H."/>
            <person name="Overmann J."/>
            <person name="Amann R."/>
            <person name="Jetten M.S.M."/>
            <person name="Mascher T."/>
            <person name="Medema M.H."/>
            <person name="Devos D.P."/>
            <person name="Kaster A.-K."/>
            <person name="Ovreas L."/>
            <person name="Rohde M."/>
            <person name="Galperin M.Y."/>
            <person name="Jogler C."/>
        </authorList>
    </citation>
    <scope>NUCLEOTIDE SEQUENCE [LARGE SCALE GENOMIC DNA]</scope>
    <source>
        <strain evidence="10 11">HG66A1</strain>
    </source>
</reference>
<dbReference type="CDD" id="cd14014">
    <property type="entry name" value="STKc_PknB_like"/>
    <property type="match status" value="1"/>
</dbReference>
<dbReference type="SMART" id="SM00220">
    <property type="entry name" value="S_TKc"/>
    <property type="match status" value="1"/>
</dbReference>
<dbReference type="PROSITE" id="PS00107">
    <property type="entry name" value="PROTEIN_KINASE_ATP"/>
    <property type="match status" value="1"/>
</dbReference>
<dbReference type="Pfam" id="PF00069">
    <property type="entry name" value="Pkinase"/>
    <property type="match status" value="1"/>
</dbReference>
<dbReference type="OrthoDB" id="6111975at2"/>
<dbReference type="GO" id="GO:0004674">
    <property type="term" value="F:protein serine/threonine kinase activity"/>
    <property type="evidence" value="ECO:0007669"/>
    <property type="project" value="UniProtKB-KW"/>
</dbReference>
<dbReference type="EC" id="2.7.11.1" evidence="1"/>
<protein>
    <recommendedName>
        <fullName evidence="1">non-specific serine/threonine protein kinase</fullName>
        <ecNumber evidence="1">2.7.11.1</ecNumber>
    </recommendedName>
</protein>
<accession>A0A517PS79</accession>
<evidence type="ECO:0000313" key="10">
    <source>
        <dbReference type="EMBL" id="QDT22233.1"/>
    </source>
</evidence>
<feature type="domain" description="Protein kinase" evidence="9">
    <location>
        <begin position="77"/>
        <end position="337"/>
    </location>
</feature>
<dbReference type="AlphaFoldDB" id="A0A517PS79"/>
<keyword evidence="5 10" id="KW-0418">Kinase</keyword>
<organism evidence="10 11">
    <name type="scientific">Gimesia chilikensis</name>
    <dbReference type="NCBI Taxonomy" id="2605989"/>
    <lineage>
        <taxon>Bacteria</taxon>
        <taxon>Pseudomonadati</taxon>
        <taxon>Planctomycetota</taxon>
        <taxon>Planctomycetia</taxon>
        <taxon>Planctomycetales</taxon>
        <taxon>Planctomycetaceae</taxon>
        <taxon>Gimesia</taxon>
    </lineage>
</organism>
<keyword evidence="4 7" id="KW-0547">Nucleotide-binding</keyword>
<feature type="binding site" evidence="7">
    <location>
        <position position="106"/>
    </location>
    <ligand>
        <name>ATP</name>
        <dbReference type="ChEBI" id="CHEBI:30616"/>
    </ligand>
</feature>
<evidence type="ECO:0000256" key="8">
    <source>
        <dbReference type="SAM" id="MobiDB-lite"/>
    </source>
</evidence>
<dbReference type="PROSITE" id="PS50011">
    <property type="entry name" value="PROTEIN_KINASE_DOM"/>
    <property type="match status" value="1"/>
</dbReference>
<dbReference type="EMBL" id="CP036266">
    <property type="protein sequence ID" value="QDT22233.1"/>
    <property type="molecule type" value="Genomic_DNA"/>
</dbReference>
<dbReference type="PANTHER" id="PTHR43289">
    <property type="entry name" value="MITOGEN-ACTIVATED PROTEIN KINASE KINASE KINASE 20-RELATED"/>
    <property type="match status" value="1"/>
</dbReference>
<proteinExistence type="predicted"/>
<dbReference type="FunFam" id="1.10.510.10:FF:000021">
    <property type="entry name" value="Serine/threonine protein kinase"/>
    <property type="match status" value="1"/>
</dbReference>
<evidence type="ECO:0000256" key="6">
    <source>
        <dbReference type="ARBA" id="ARBA00022840"/>
    </source>
</evidence>
<keyword evidence="3 10" id="KW-0808">Transferase</keyword>
<name>A0A517PS79_9PLAN</name>
<dbReference type="Proteomes" id="UP000320421">
    <property type="component" value="Chromosome"/>
</dbReference>
<dbReference type="RefSeq" id="WP_145187778.1">
    <property type="nucleotide sequence ID" value="NZ_CP036266.1"/>
</dbReference>
<evidence type="ECO:0000256" key="7">
    <source>
        <dbReference type="PROSITE-ProRule" id="PRU10141"/>
    </source>
</evidence>
<feature type="compositionally biased region" description="Polar residues" evidence="8">
    <location>
        <begin position="52"/>
        <end position="66"/>
    </location>
</feature>
<dbReference type="GO" id="GO:0005524">
    <property type="term" value="F:ATP binding"/>
    <property type="evidence" value="ECO:0007669"/>
    <property type="project" value="UniProtKB-UniRule"/>
</dbReference>
<feature type="region of interest" description="Disordered" evidence="8">
    <location>
        <begin position="1"/>
        <end position="66"/>
    </location>
</feature>